<sequence length="195" mass="23059">MGKWNNGIWKWNIQWRRNLYSWEKPQEAELLNQIQDITIERGKKDLWEWKHNKDGRYTTKSAYKALSDGNGVEQPGRWWGIITVQDKDCRKVFEQHPNAAKMTTAKIGWECIWFTVTWTIWLARNEKIFKQKEVDRRKLLEMVQLRAFNLIKGKRGGCYFSLSDWIQYPAGCLKFNCASKRKDKGQAANSVKSPV</sequence>
<dbReference type="Proteomes" id="UP001054252">
    <property type="component" value="Unassembled WGS sequence"/>
</dbReference>
<keyword evidence="2" id="KW-1185">Reference proteome</keyword>
<dbReference type="EMBL" id="BPVZ01000197">
    <property type="protein sequence ID" value="GKV45670.1"/>
    <property type="molecule type" value="Genomic_DNA"/>
</dbReference>
<reference evidence="1 2" key="1">
    <citation type="journal article" date="2021" name="Commun. Biol.">
        <title>The genome of Shorea leprosula (Dipterocarpaceae) highlights the ecological relevance of drought in aseasonal tropical rainforests.</title>
        <authorList>
            <person name="Ng K.K.S."/>
            <person name="Kobayashi M.J."/>
            <person name="Fawcett J.A."/>
            <person name="Hatakeyama M."/>
            <person name="Paape T."/>
            <person name="Ng C.H."/>
            <person name="Ang C.C."/>
            <person name="Tnah L.H."/>
            <person name="Lee C.T."/>
            <person name="Nishiyama T."/>
            <person name="Sese J."/>
            <person name="O'Brien M.J."/>
            <person name="Copetti D."/>
            <person name="Mohd Noor M.I."/>
            <person name="Ong R.C."/>
            <person name="Putra M."/>
            <person name="Sireger I.Z."/>
            <person name="Indrioko S."/>
            <person name="Kosugi Y."/>
            <person name="Izuno A."/>
            <person name="Isagi Y."/>
            <person name="Lee S.L."/>
            <person name="Shimizu K.K."/>
        </authorList>
    </citation>
    <scope>NUCLEOTIDE SEQUENCE [LARGE SCALE GENOMIC DNA]</scope>
    <source>
        <strain evidence="1">214</strain>
    </source>
</reference>
<accession>A0AAV5M762</accession>
<gene>
    <name evidence="1" type="ORF">SLEP1_g52728</name>
</gene>
<comment type="caution">
    <text evidence="1">The sequence shown here is derived from an EMBL/GenBank/DDBJ whole genome shotgun (WGS) entry which is preliminary data.</text>
</comment>
<evidence type="ECO:0000313" key="2">
    <source>
        <dbReference type="Proteomes" id="UP001054252"/>
    </source>
</evidence>
<protein>
    <submittedName>
        <fullName evidence="1">Uncharacterized protein</fullName>
    </submittedName>
</protein>
<dbReference type="AlphaFoldDB" id="A0AAV5M762"/>
<name>A0AAV5M762_9ROSI</name>
<organism evidence="1 2">
    <name type="scientific">Rubroshorea leprosula</name>
    <dbReference type="NCBI Taxonomy" id="152421"/>
    <lineage>
        <taxon>Eukaryota</taxon>
        <taxon>Viridiplantae</taxon>
        <taxon>Streptophyta</taxon>
        <taxon>Embryophyta</taxon>
        <taxon>Tracheophyta</taxon>
        <taxon>Spermatophyta</taxon>
        <taxon>Magnoliopsida</taxon>
        <taxon>eudicotyledons</taxon>
        <taxon>Gunneridae</taxon>
        <taxon>Pentapetalae</taxon>
        <taxon>rosids</taxon>
        <taxon>malvids</taxon>
        <taxon>Malvales</taxon>
        <taxon>Dipterocarpaceae</taxon>
        <taxon>Rubroshorea</taxon>
    </lineage>
</organism>
<proteinExistence type="predicted"/>
<evidence type="ECO:0000313" key="1">
    <source>
        <dbReference type="EMBL" id="GKV45670.1"/>
    </source>
</evidence>